<comment type="caution">
    <text evidence="2">The sequence shown here is derived from an EMBL/GenBank/DDBJ whole genome shotgun (WGS) entry which is preliminary data.</text>
</comment>
<evidence type="ECO:0000313" key="3">
    <source>
        <dbReference type="Proteomes" id="UP000011645"/>
    </source>
</evidence>
<proteinExistence type="predicted"/>
<protein>
    <submittedName>
        <fullName evidence="2">Putative NAD-specific glutamate dehydrogenase</fullName>
    </submittedName>
</protein>
<keyword evidence="1" id="KW-0812">Transmembrane</keyword>
<name>L9VLY1_HALJB</name>
<dbReference type="Pfam" id="PF10712">
    <property type="entry name" value="NAD-GH"/>
    <property type="match status" value="2"/>
</dbReference>
<keyword evidence="1" id="KW-0472">Membrane</keyword>
<feature type="transmembrane region" description="Helical" evidence="1">
    <location>
        <begin position="139"/>
        <end position="162"/>
    </location>
</feature>
<dbReference type="Proteomes" id="UP000011645">
    <property type="component" value="Unassembled WGS sequence"/>
</dbReference>
<dbReference type="InterPro" id="IPR019651">
    <property type="entry name" value="Glutamate_DH_NAD-spec"/>
</dbReference>
<evidence type="ECO:0000256" key="1">
    <source>
        <dbReference type="SAM" id="Phobius"/>
    </source>
</evidence>
<dbReference type="EMBL" id="AOHV01000024">
    <property type="protein sequence ID" value="ELY37977.1"/>
    <property type="molecule type" value="Genomic_DNA"/>
</dbReference>
<sequence>MADETTLRVVFVYVLKVRVDVLAFLTARTTGTGPASAAHVTHAAGTGTRTGRIGATGTRCALGVLVHLLADLLKRLAQVLGRRFDLLGVGLLVLQYGLDFVNLGFDLLDQLLVEVLLVLLQQTPRALNGTLGVVARLDALAPFLVLLCVLFGLVLHAVDLLVREARAALDGDLLFVARALVLGLDVDDAVLVDVEADLDLGGARGRRRDSRQHELPQELVVLCHLALALEHPDLHGGLVVRRGGEDLRLLGRDGGVLLDEPFEQAALDLDPERQGRHVEQHDVVDLAAEDAALDRRAQRDGLVGVDVLFGLLVDDLLDFLLDLGHPGRATDEDDLVDLARVVARIGEGLLGWGDGPLDQIGGQRLEGRAGQRRFEVDRARIGRRDEGQVDVGLLPATQLDLGLLGGVLQALEGLAVLAEVDPVVVLELLGEVVDDRVVPVVATQIVVPVGRDDLVNPTSEIENGDVEGSPTEVVDENGLVRIVVEPVGHRGGGRLVDDALDLEAGDLAGVLRRLALLVVEVRWHRDDGLLDVVAEVLLGVAFNLLEDHRRELFGRVLFALDLDGIIVLAHVAFDRGDRPVGVLDRLVLRRFADEPFAVVGEGDDRRCRPVALAVDDDLGIPTFHDRKGAVGGPEIDTENLVTRHCWPDVAFLVG</sequence>
<reference evidence="2 3" key="1">
    <citation type="journal article" date="2014" name="PLoS Genet.">
        <title>Phylogenetically driven sequencing of extremely halophilic archaea reveals strategies for static and dynamic osmo-response.</title>
        <authorList>
            <person name="Becker E.A."/>
            <person name="Seitzer P.M."/>
            <person name="Tritt A."/>
            <person name="Larsen D."/>
            <person name="Krusor M."/>
            <person name="Yao A.I."/>
            <person name="Wu D."/>
            <person name="Madern D."/>
            <person name="Eisen J.A."/>
            <person name="Darling A.E."/>
            <person name="Facciotti M.T."/>
        </authorList>
    </citation>
    <scope>NUCLEOTIDE SEQUENCE [LARGE SCALE GENOMIC DNA]</scope>
    <source>
        <strain evidence="3">DSM 18796 / CECT 7217 / JCM 14584 / KCTC 4019 / B3</strain>
    </source>
</reference>
<accession>L9VLY1</accession>
<keyword evidence="1" id="KW-1133">Transmembrane helix</keyword>
<keyword evidence="3" id="KW-1185">Reference proteome</keyword>
<dbReference type="AlphaFoldDB" id="L9VLY1"/>
<evidence type="ECO:0000313" key="2">
    <source>
        <dbReference type="EMBL" id="ELY37977.1"/>
    </source>
</evidence>
<gene>
    <name evidence="2" type="ORF">C497_07694</name>
</gene>
<organism evidence="2 3">
    <name type="scientific">Halalkalicoccus jeotgali (strain DSM 18796 / CECT 7217 / JCM 14584 / KCTC 4019 / B3)</name>
    <dbReference type="NCBI Taxonomy" id="795797"/>
    <lineage>
        <taxon>Archaea</taxon>
        <taxon>Methanobacteriati</taxon>
        <taxon>Methanobacteriota</taxon>
        <taxon>Stenosarchaea group</taxon>
        <taxon>Halobacteria</taxon>
        <taxon>Halobacteriales</taxon>
        <taxon>Halococcaceae</taxon>
        <taxon>Halalkalicoccus</taxon>
    </lineage>
</organism>